<keyword evidence="1" id="KW-0812">Transmembrane</keyword>
<name>A0A7H1Q654_9ACTN</name>
<dbReference type="GeneID" id="91465078"/>
<dbReference type="Proteomes" id="UP000516422">
    <property type="component" value="Chromosome"/>
</dbReference>
<proteinExistence type="predicted"/>
<protein>
    <submittedName>
        <fullName evidence="2">Uncharacterized protein</fullName>
    </submittedName>
</protein>
<dbReference type="KEGG" id="sgf:HEP81_05532"/>
<evidence type="ECO:0000313" key="3">
    <source>
        <dbReference type="Proteomes" id="UP000516422"/>
    </source>
</evidence>
<reference evidence="2 3" key="1">
    <citation type="submission" date="2020-04" db="EMBL/GenBank/DDBJ databases">
        <title>Characterization and engineering of Streptomyces griseofuscus DSM40191 as a potential heterologous host for expression of BGCs.</title>
        <authorList>
            <person name="Gren T."/>
            <person name="Whitford C.M."/>
            <person name="Mohite O.S."/>
            <person name="Joergensen T.S."/>
            <person name="Nielsen J.B."/>
            <person name="Lee S.Y."/>
            <person name="Weber T."/>
        </authorList>
    </citation>
    <scope>NUCLEOTIDE SEQUENCE [LARGE SCALE GENOMIC DNA]</scope>
    <source>
        <strain evidence="2 3">DSM 40191</strain>
    </source>
</reference>
<dbReference type="RefSeq" id="WP_037656370.1">
    <property type="nucleotide sequence ID" value="NZ_CP051006.1"/>
</dbReference>
<keyword evidence="1" id="KW-1133">Transmembrane helix</keyword>
<accession>A0A7H1Q654</accession>
<dbReference type="EMBL" id="CP051006">
    <property type="protein sequence ID" value="QNT95784.1"/>
    <property type="molecule type" value="Genomic_DNA"/>
</dbReference>
<feature type="transmembrane region" description="Helical" evidence="1">
    <location>
        <begin position="113"/>
        <end position="132"/>
    </location>
</feature>
<organism evidence="2 3">
    <name type="scientific">Streptomyces griseofuscus</name>
    <dbReference type="NCBI Taxonomy" id="146922"/>
    <lineage>
        <taxon>Bacteria</taxon>
        <taxon>Bacillati</taxon>
        <taxon>Actinomycetota</taxon>
        <taxon>Actinomycetes</taxon>
        <taxon>Kitasatosporales</taxon>
        <taxon>Streptomycetaceae</taxon>
        <taxon>Streptomyces</taxon>
    </lineage>
</organism>
<keyword evidence="1" id="KW-0472">Membrane</keyword>
<feature type="transmembrane region" description="Helical" evidence="1">
    <location>
        <begin position="80"/>
        <end position="101"/>
    </location>
</feature>
<evidence type="ECO:0000313" key="2">
    <source>
        <dbReference type="EMBL" id="QNT95784.1"/>
    </source>
</evidence>
<gene>
    <name evidence="2" type="ORF">HEP81_05532</name>
</gene>
<feature type="transmembrane region" description="Helical" evidence="1">
    <location>
        <begin position="144"/>
        <end position="161"/>
    </location>
</feature>
<sequence length="165" mass="18001">MSSRTRARGVKSAAGVHTIRVPRQRGRRAEPFVVVIPERPTLTREALGFVGRMLWHFRGALAPTFLALLAWPLAAILHALAWWSALTLAPVAVAPLLWFGFVQLRRPARTAAVAWRAGLALLATVAAAWLAFAAGFGPLAGPLPLIWLLAWSIAQAVWLIVRRAH</sequence>
<feature type="transmembrane region" description="Helical" evidence="1">
    <location>
        <begin position="54"/>
        <end position="74"/>
    </location>
</feature>
<evidence type="ECO:0000256" key="1">
    <source>
        <dbReference type="SAM" id="Phobius"/>
    </source>
</evidence>
<dbReference type="AlphaFoldDB" id="A0A7H1Q654"/>